<dbReference type="EMBL" id="JARBJD010000139">
    <property type="protein sequence ID" value="KAK2950274.1"/>
    <property type="molecule type" value="Genomic_DNA"/>
</dbReference>
<feature type="compositionally biased region" description="Polar residues" evidence="1">
    <location>
        <begin position="318"/>
        <end position="327"/>
    </location>
</feature>
<evidence type="ECO:0000313" key="2">
    <source>
        <dbReference type="EMBL" id="KAK2950274.1"/>
    </source>
</evidence>
<feature type="region of interest" description="Disordered" evidence="1">
    <location>
        <begin position="294"/>
        <end position="332"/>
    </location>
</feature>
<evidence type="ECO:0000313" key="3">
    <source>
        <dbReference type="Proteomes" id="UP001281761"/>
    </source>
</evidence>
<feature type="compositionally biased region" description="Basic and acidic residues" evidence="1">
    <location>
        <begin position="303"/>
        <end position="317"/>
    </location>
</feature>
<comment type="caution">
    <text evidence="2">The sequence shown here is derived from an EMBL/GenBank/DDBJ whole genome shotgun (WGS) entry which is preliminary data.</text>
</comment>
<proteinExistence type="predicted"/>
<organism evidence="2 3">
    <name type="scientific">Blattamonas nauphoetae</name>
    <dbReference type="NCBI Taxonomy" id="2049346"/>
    <lineage>
        <taxon>Eukaryota</taxon>
        <taxon>Metamonada</taxon>
        <taxon>Preaxostyla</taxon>
        <taxon>Oxymonadida</taxon>
        <taxon>Blattamonas</taxon>
    </lineage>
</organism>
<name>A0ABQ9XHF3_9EUKA</name>
<reference evidence="2 3" key="1">
    <citation type="journal article" date="2022" name="bioRxiv">
        <title>Genomics of Preaxostyla Flagellates Illuminates Evolutionary Transitions and the Path Towards Mitochondrial Loss.</title>
        <authorList>
            <person name="Novak L.V.F."/>
            <person name="Treitli S.C."/>
            <person name="Pyrih J."/>
            <person name="Halakuc P."/>
            <person name="Pipaliya S.V."/>
            <person name="Vacek V."/>
            <person name="Brzon O."/>
            <person name="Soukal P."/>
            <person name="Eme L."/>
            <person name="Dacks J.B."/>
            <person name="Karnkowska A."/>
            <person name="Elias M."/>
            <person name="Hampl V."/>
        </authorList>
    </citation>
    <scope>NUCLEOTIDE SEQUENCE [LARGE SCALE GENOMIC DNA]</scope>
    <source>
        <strain evidence="2">NAU3</strain>
        <tissue evidence="2">Gut</tissue>
    </source>
</reference>
<evidence type="ECO:0000256" key="1">
    <source>
        <dbReference type="SAM" id="MobiDB-lite"/>
    </source>
</evidence>
<dbReference type="Proteomes" id="UP001281761">
    <property type="component" value="Unassembled WGS sequence"/>
</dbReference>
<accession>A0ABQ9XHF3</accession>
<gene>
    <name evidence="2" type="ORF">BLNAU_14766</name>
</gene>
<protein>
    <submittedName>
        <fullName evidence="2">Uncharacterized protein</fullName>
    </submittedName>
</protein>
<sequence>MFTHYTKSASMKMIPLQEIVVRYVWALFGTKLRSESLDLPIPHLRDEFFDALDKEFDHLSASPDHSDFLNPSRVAVLSTLVFEQIQTLMQLTLLREPQPTSTPEDLFINFFKGIVKRIFELIDIPTSSSDIDELAARIVDIFRPLTHSSFFTISHSGFRAIYDMLQQCEKGRLLLPVDAIFHHARIAFVEQADVPKVYVLSHRGEWLFSDFLTVLQQLSKDDFGMNDLTFLNKPCFSSAMNEIAEICKRILNKSDSHQSPPPPPQLEESPPSSLVFSEASFRWTSVHDEFTIRSTQEPTLSSHDSDMEENTHSEHTHLSTQISSPPSHENDKIDIDIESSVSPTEQRRNSCLRILTWIQIIRSKRTDTGETDWDQDTLLETLPGWSRDEVTRDHFDHTIFDSVDQYDIVRLLAECNAIFVQTGNLNHLTLTPQYLTKLTLFILSETGFFGDMSVNHLRILLYAATNQREIVSTVFPLLQNAFRRTNENACDSLLWVIVKELQMNGLDSVLLASWADADWIAFFSHRWISLNSLRLFLAIMIDIIWFSVPNRKSHSASNLALTQLFSVSNNILSRSNTLITLFSKSDILGHFEPHCICAISLCFVAYNEPLPSSIHDSLVHFYLTDPHFSTIPILRLLSTSNKMDRFLSSFPTDIVIEKEFSRILFIFDNHCSLDIYLLCNLFGRDNFLMFLRPFLLRALFGEANQQLVEHATEMTRFKCDQAWFKLLMLVMEAEIWFMEGSVSHLKQEARFHQTCREVLPDFVSPIPARRNAALVLLSKVCELADCGMMIDLCRFGVVECVIAGVEASSSLEEYEMGISILGSILRTLTFSESIDTMASFDFSPLLDQF</sequence>
<feature type="region of interest" description="Disordered" evidence="1">
    <location>
        <begin position="253"/>
        <end position="272"/>
    </location>
</feature>
<keyword evidence="3" id="KW-1185">Reference proteome</keyword>